<keyword evidence="2" id="KW-1185">Reference proteome</keyword>
<protein>
    <submittedName>
        <fullName evidence="1">Uncharacterized protein</fullName>
    </submittedName>
</protein>
<gene>
    <name evidence="1" type="ORF">HDCHBGLK_00875</name>
</gene>
<dbReference type="RefSeq" id="WP_004606484.1">
    <property type="nucleotide sequence ID" value="NZ_CP036170.1"/>
</dbReference>
<sequence length="203" mass="22248">MEQTVKKKIGIRDIMTIAAMMVINFAIAMVIGMVTLPFPVVYLYGSAGIDAFIGATFYLVAANRINKHGLLFAWATVYGLIQGVMGYMFLVPYFLIVALIAELCMVGKNTYRSAVRNRIGWMVNSIGNFVGCAVPLWWSWDSYQEMAASSGFDANTLNMQLSMVTSPALMLLGVVITAVLAILGTLFGQRLLRKHFQKAGIVG</sequence>
<dbReference type="Proteomes" id="UP000289664">
    <property type="component" value="Chromosome"/>
</dbReference>
<evidence type="ECO:0000313" key="2">
    <source>
        <dbReference type="Proteomes" id="UP000289664"/>
    </source>
</evidence>
<dbReference type="NCBIfam" id="TIGR02185">
    <property type="entry name" value="Trep_Strep"/>
    <property type="match status" value="1"/>
</dbReference>
<dbReference type="InterPro" id="IPR011733">
    <property type="entry name" value="CHP02185_IM"/>
</dbReference>
<accession>B0NBI5</accession>
<dbReference type="KEGG" id="csci:HDCHBGLK_00875"/>
<dbReference type="eggNOG" id="ENOG5032NKD">
    <property type="taxonomic scope" value="Bacteria"/>
</dbReference>
<dbReference type="GeneID" id="62695097"/>
<dbReference type="STRING" id="411468.CLOSCI_00935"/>
<reference evidence="1 2" key="1">
    <citation type="journal article" date="2019" name="Appl. Environ. Microbiol.">
        <title>Clostridium scindens ATCC 35704: integration of nutritional requirements, the complete genome sequence, and global transcriptional responses to bile acids.</title>
        <authorList>
            <person name="Devendran S."/>
            <person name="Shrestha R."/>
            <person name="Alves J.M.P."/>
            <person name="Wolf P.G."/>
            <person name="Ly L."/>
            <person name="Hernandez A.G."/>
            <person name="Mendez-Garcia C."/>
            <person name="Inboden A."/>
            <person name="Wiley J."/>
            <person name="Paul O."/>
            <person name="Allen A."/>
            <person name="Springer E."/>
            <person name="Wright C.L."/>
            <person name="Fields C.J."/>
            <person name="Daniel S.L."/>
            <person name="Ridlon J.M."/>
        </authorList>
    </citation>
    <scope>NUCLEOTIDE SEQUENCE [LARGE SCALE GENOMIC DNA]</scope>
    <source>
        <strain evidence="1 2">ATCC 35704</strain>
    </source>
</reference>
<organism evidence="1 2">
    <name type="scientific">Clostridium scindens (strain ATCC 35704 / DSM 5676 / VPI 13733 / 19)</name>
    <dbReference type="NCBI Taxonomy" id="411468"/>
    <lineage>
        <taxon>Bacteria</taxon>
        <taxon>Bacillati</taxon>
        <taxon>Bacillota</taxon>
        <taxon>Clostridia</taxon>
        <taxon>Lachnospirales</taxon>
        <taxon>Lachnospiraceae</taxon>
    </lineage>
</organism>
<dbReference type="EMBL" id="CP036170">
    <property type="protein sequence ID" value="QBF73501.1"/>
    <property type="molecule type" value="Genomic_DNA"/>
</dbReference>
<dbReference type="HOGENOM" id="CLU_093450_0_2_9"/>
<dbReference type="OrthoDB" id="9781459at2"/>
<dbReference type="AlphaFoldDB" id="B0NBI5"/>
<name>B0NBI5_CLOS5</name>
<dbReference type="Pfam" id="PF09605">
    <property type="entry name" value="Trep_Strep"/>
    <property type="match status" value="1"/>
</dbReference>
<proteinExistence type="predicted"/>
<evidence type="ECO:0000313" key="1">
    <source>
        <dbReference type="EMBL" id="QBF73501.1"/>
    </source>
</evidence>